<feature type="non-terminal residue" evidence="1">
    <location>
        <position position="1"/>
    </location>
</feature>
<organism evidence="1 2">
    <name type="scientific">Caerostris extrusa</name>
    <name type="common">Bark spider</name>
    <name type="synonym">Caerostris bankana</name>
    <dbReference type="NCBI Taxonomy" id="172846"/>
    <lineage>
        <taxon>Eukaryota</taxon>
        <taxon>Metazoa</taxon>
        <taxon>Ecdysozoa</taxon>
        <taxon>Arthropoda</taxon>
        <taxon>Chelicerata</taxon>
        <taxon>Arachnida</taxon>
        <taxon>Araneae</taxon>
        <taxon>Araneomorphae</taxon>
        <taxon>Entelegynae</taxon>
        <taxon>Araneoidea</taxon>
        <taxon>Araneidae</taxon>
        <taxon>Caerostris</taxon>
    </lineage>
</organism>
<comment type="caution">
    <text evidence="1">The sequence shown here is derived from an EMBL/GenBank/DDBJ whole genome shotgun (WGS) entry which is preliminary data.</text>
</comment>
<proteinExistence type="predicted"/>
<name>A0AAV4X1R1_CAEEX</name>
<dbReference type="AlphaFoldDB" id="A0AAV4X1R1"/>
<reference evidence="1 2" key="1">
    <citation type="submission" date="2021-06" db="EMBL/GenBank/DDBJ databases">
        <title>Caerostris extrusa draft genome.</title>
        <authorList>
            <person name="Kono N."/>
            <person name="Arakawa K."/>
        </authorList>
    </citation>
    <scope>NUCLEOTIDE SEQUENCE [LARGE SCALE GENOMIC DNA]</scope>
</reference>
<evidence type="ECO:0000313" key="2">
    <source>
        <dbReference type="Proteomes" id="UP001054945"/>
    </source>
</evidence>
<sequence length="71" mass="7653">PNNLMHTTSFSGGVISPLITPPPFSLSTKDDLLPSQNSGLRVPPSHPLHQCTSLCVRNGKASFESTSETRY</sequence>
<gene>
    <name evidence="1" type="ORF">CEXT_520991</name>
</gene>
<keyword evidence="2" id="KW-1185">Reference proteome</keyword>
<evidence type="ECO:0000313" key="1">
    <source>
        <dbReference type="EMBL" id="GIY89140.1"/>
    </source>
</evidence>
<dbReference type="EMBL" id="BPLR01017165">
    <property type="protein sequence ID" value="GIY89140.1"/>
    <property type="molecule type" value="Genomic_DNA"/>
</dbReference>
<dbReference type="Proteomes" id="UP001054945">
    <property type="component" value="Unassembled WGS sequence"/>
</dbReference>
<protein>
    <submittedName>
        <fullName evidence="1">Uncharacterized protein</fullName>
    </submittedName>
</protein>
<accession>A0AAV4X1R1</accession>